<dbReference type="EMBL" id="CAJVPT010003390">
    <property type="protein sequence ID" value="CAG8495189.1"/>
    <property type="molecule type" value="Genomic_DNA"/>
</dbReference>
<dbReference type="Proteomes" id="UP000789525">
    <property type="component" value="Unassembled WGS sequence"/>
</dbReference>
<organism evidence="1 2">
    <name type="scientific">Acaulospora colombiana</name>
    <dbReference type="NCBI Taxonomy" id="27376"/>
    <lineage>
        <taxon>Eukaryota</taxon>
        <taxon>Fungi</taxon>
        <taxon>Fungi incertae sedis</taxon>
        <taxon>Mucoromycota</taxon>
        <taxon>Glomeromycotina</taxon>
        <taxon>Glomeromycetes</taxon>
        <taxon>Diversisporales</taxon>
        <taxon>Acaulosporaceae</taxon>
        <taxon>Acaulospora</taxon>
    </lineage>
</organism>
<evidence type="ECO:0000313" key="2">
    <source>
        <dbReference type="Proteomes" id="UP000789525"/>
    </source>
</evidence>
<accession>A0ACA9KXW0</accession>
<keyword evidence="2" id="KW-1185">Reference proteome</keyword>
<comment type="caution">
    <text evidence="1">The sequence shown here is derived from an EMBL/GenBank/DDBJ whole genome shotgun (WGS) entry which is preliminary data.</text>
</comment>
<protein>
    <submittedName>
        <fullName evidence="1">12195_t:CDS:1</fullName>
    </submittedName>
</protein>
<proteinExistence type="predicted"/>
<sequence>MAGRGDEVEESVNSIVTEAWVTLDARLFSEDIIVLALDISSNLSESEVKHEQWYHVNQVRHLIRAQWGGKRVDMCGFPISQLEKHLKVLIRGHQRCVALCEEFKQPHGGFERRVTRVLTPGTLIDEAFLNPYENNYVLSVTCPPSATSKDTPIGLAWMDVSTGEFFSQQSILGSLHDDIVRMAPKEIVLSEDLRENKDHPVRREVGEEPSIYVSFATQPKEEPQLTIDLPEKSNTDDGISLMTPCEYSPEETLAISQLTKFLAEILLEYMPAMLKPLQLATEERMQIDAHTIKSLEIKTGIREGGTTGTLLSSINRTITTSGSRLLSRWICSPSTSVAEITARQDIVAFFVARPHLRSDLISLLRKIEDTARIVQKFLAGKGAASHLRDIATAISSWEALRERFVLERKMEAQERGPLVGWQRLDTLLSNMNSLQELKEMILTAVDVTEEMEEALDAEDEMLDPMVVTATPKSPLTALRELHDRLEVLKKEKDELEMTYQAKFFANSLSLKASPHLGYHVHVKKRDASKISTDPNFILLSESGSTKTFFNDGWFKLGTSLAEISDNILLMERTAFLELREALSLEQVTAQSTTLRRNARIIDELDVTLAFAETAVEMNLVRPTVTEGPRNDYSVLNGRHSTVELGLLGAGRLFVPNSVDLNPSAQIHVITGPNMAALIAILAQTGSFVPADSARIGIVDKLFSRVGAKDDLFRDRSTFMVEMLETAEILNRATSKSLVIMDEVGRGTSMNTALAIAFATIHHLYTHNLCRALFATHFHEIADMLNYDEKTHKGGDLFQNVAFFCTDVDELENGAFAYSHKLKPGVNRDSHGLKVAKLAGMPSSALDLASVALKHLQGHHSSLIGQRVDDLRILGSTLARKDATS</sequence>
<evidence type="ECO:0000313" key="1">
    <source>
        <dbReference type="EMBL" id="CAG8495189.1"/>
    </source>
</evidence>
<reference evidence="1" key="1">
    <citation type="submission" date="2021-06" db="EMBL/GenBank/DDBJ databases">
        <authorList>
            <person name="Kallberg Y."/>
            <person name="Tangrot J."/>
            <person name="Rosling A."/>
        </authorList>
    </citation>
    <scope>NUCLEOTIDE SEQUENCE</scope>
    <source>
        <strain evidence="1">CL356</strain>
    </source>
</reference>
<gene>
    <name evidence="1" type="ORF">ACOLOM_LOCUS2551</name>
</gene>
<name>A0ACA9KXW0_9GLOM</name>